<dbReference type="InterPro" id="IPR001555">
    <property type="entry name" value="GART_AS"/>
</dbReference>
<evidence type="ECO:0000256" key="2">
    <source>
        <dbReference type="ARBA" id="ARBA00022563"/>
    </source>
</evidence>
<dbReference type="InterPro" id="IPR036477">
    <property type="entry name" value="Formyl_transf_N_sf"/>
</dbReference>
<keyword evidence="4 8" id="KW-0658">Purine biosynthesis</keyword>
<evidence type="ECO:0000256" key="7">
    <source>
        <dbReference type="ARBA" id="ARBA00047664"/>
    </source>
</evidence>
<keyword evidence="2" id="KW-0554">One-carbon metabolism</keyword>
<dbReference type="PANTHER" id="PTHR43369">
    <property type="entry name" value="PHOSPHORIBOSYLGLYCINAMIDE FORMYLTRANSFERASE"/>
    <property type="match status" value="1"/>
</dbReference>
<evidence type="ECO:0000313" key="11">
    <source>
        <dbReference type="Proteomes" id="UP000231648"/>
    </source>
</evidence>
<dbReference type="GO" id="GO:0004644">
    <property type="term" value="F:phosphoribosylglycinamide formyltransferase activity"/>
    <property type="evidence" value="ECO:0007669"/>
    <property type="project" value="UniProtKB-UniRule"/>
</dbReference>
<gene>
    <name evidence="8" type="primary">purN</name>
    <name evidence="10" type="ORF">COU82_01645</name>
</gene>
<dbReference type="PROSITE" id="PS00373">
    <property type="entry name" value="GART"/>
    <property type="match status" value="1"/>
</dbReference>
<feature type="active site" description="Proton donor" evidence="8">
    <location>
        <position position="114"/>
    </location>
</feature>
<comment type="pathway">
    <text evidence="1 8">Purine metabolism; IMP biosynthesis via de novo pathway; N(2)-formyl-N(1)-(5-phospho-D-ribosyl)glycinamide from N(1)-(5-phospho-D-ribosyl)glycinamide (10-formyl THF route): step 1/1.</text>
</comment>
<comment type="function">
    <text evidence="8">Catalyzes the transfer of a formyl group from 10-formyltetrahydrofolate to 5-phospho-ribosyl-glycinamide (GAR), producing 5-phospho-ribosyl-N-formylglycinamide (FGAR) and tetrahydrofolate.</text>
</comment>
<keyword evidence="3 8" id="KW-0808">Transferase</keyword>
<feature type="site" description="Raises pKa of active site His" evidence="8">
    <location>
        <position position="150"/>
    </location>
</feature>
<name>A0A2M8KC79_9BACT</name>
<evidence type="ECO:0000256" key="5">
    <source>
        <dbReference type="ARBA" id="ARBA00022801"/>
    </source>
</evidence>
<sequence length="206" mass="23310">MPKSKKLKNIAVLISGHGTNLQSIIDHIKAGKLKCNLAVVISNKEDAYGLKRAKKAGIPAIFIDHKDIPREEYEKRIIEILKKYKVDLVVLAGYMRILTPYFIRQYKNQIINIHPALLPSFPGTDGYGDTWKYGCKVGGCTIHFVDEGVDTGPIILQKVNPIKENDTLESFKKRGLKIEHQAFPEAIKLFCEGKLKIEGRRVKVRK</sequence>
<feature type="domain" description="Formyl transferase N-terminal" evidence="9">
    <location>
        <begin position="8"/>
        <end position="187"/>
    </location>
</feature>
<dbReference type="EMBL" id="PFDX01000017">
    <property type="protein sequence ID" value="PJE57503.1"/>
    <property type="molecule type" value="Genomic_DNA"/>
</dbReference>
<dbReference type="PANTHER" id="PTHR43369:SF2">
    <property type="entry name" value="PHOSPHORIBOSYLGLYCINAMIDE FORMYLTRANSFERASE"/>
    <property type="match status" value="1"/>
</dbReference>
<dbReference type="GO" id="GO:0005737">
    <property type="term" value="C:cytoplasm"/>
    <property type="evidence" value="ECO:0007669"/>
    <property type="project" value="TreeGrafter"/>
</dbReference>
<evidence type="ECO:0000256" key="6">
    <source>
        <dbReference type="ARBA" id="ARBA00038440"/>
    </source>
</evidence>
<evidence type="ECO:0000256" key="1">
    <source>
        <dbReference type="ARBA" id="ARBA00005054"/>
    </source>
</evidence>
<dbReference type="SUPFAM" id="SSF53328">
    <property type="entry name" value="Formyltransferase"/>
    <property type="match status" value="1"/>
</dbReference>
<accession>A0A2M8KC79</accession>
<feature type="binding site" evidence="8">
    <location>
        <begin position="18"/>
        <end position="20"/>
    </location>
    <ligand>
        <name>N(1)-(5-phospho-beta-D-ribosyl)glycinamide</name>
        <dbReference type="ChEBI" id="CHEBI:143788"/>
    </ligand>
</feature>
<comment type="caution">
    <text evidence="10">The sequence shown here is derived from an EMBL/GenBank/DDBJ whole genome shotgun (WGS) entry which is preliminary data.</text>
</comment>
<evidence type="ECO:0000256" key="4">
    <source>
        <dbReference type="ARBA" id="ARBA00022755"/>
    </source>
</evidence>
<organism evidence="10 11">
    <name type="scientific">Candidatus Portnoybacteria bacterium CG10_big_fil_rev_8_21_14_0_10_38_18</name>
    <dbReference type="NCBI Taxonomy" id="1974813"/>
    <lineage>
        <taxon>Bacteria</taxon>
        <taxon>Candidatus Portnoyibacteriota</taxon>
    </lineage>
</organism>
<dbReference type="AlphaFoldDB" id="A0A2M8KC79"/>
<dbReference type="InterPro" id="IPR002376">
    <property type="entry name" value="Formyl_transf_N"/>
</dbReference>
<dbReference type="NCBIfam" id="TIGR00639">
    <property type="entry name" value="PurN"/>
    <property type="match status" value="1"/>
</dbReference>
<dbReference type="InterPro" id="IPR004607">
    <property type="entry name" value="GART"/>
</dbReference>
<feature type="binding site" evidence="8">
    <location>
        <position position="112"/>
    </location>
    <ligand>
        <name>(6R)-10-formyltetrahydrofolate</name>
        <dbReference type="ChEBI" id="CHEBI:195366"/>
    </ligand>
</feature>
<evidence type="ECO:0000256" key="3">
    <source>
        <dbReference type="ARBA" id="ARBA00022679"/>
    </source>
</evidence>
<comment type="similarity">
    <text evidence="6 8">Belongs to the GART family.</text>
</comment>
<dbReference type="GO" id="GO:0008864">
    <property type="term" value="F:formyltetrahydrofolate deformylase activity"/>
    <property type="evidence" value="ECO:0007669"/>
    <property type="project" value="InterPro"/>
</dbReference>
<dbReference type="Gene3D" id="3.40.50.170">
    <property type="entry name" value="Formyl transferase, N-terminal domain"/>
    <property type="match status" value="1"/>
</dbReference>
<dbReference type="HAMAP" id="MF_01930">
    <property type="entry name" value="PurN"/>
    <property type="match status" value="1"/>
</dbReference>
<evidence type="ECO:0000256" key="8">
    <source>
        <dbReference type="HAMAP-Rule" id="MF_01930"/>
    </source>
</evidence>
<keyword evidence="5" id="KW-0378">Hydrolase</keyword>
<evidence type="ECO:0000313" key="10">
    <source>
        <dbReference type="EMBL" id="PJE57503.1"/>
    </source>
</evidence>
<dbReference type="GO" id="GO:0006730">
    <property type="term" value="P:one-carbon metabolic process"/>
    <property type="evidence" value="ECO:0007669"/>
    <property type="project" value="UniProtKB-KW"/>
</dbReference>
<dbReference type="InterPro" id="IPR004810">
    <property type="entry name" value="PurU"/>
</dbReference>
<dbReference type="PRINTS" id="PR01575">
    <property type="entry name" value="FFH4HYDRLASE"/>
</dbReference>
<dbReference type="UniPathway" id="UPA00074">
    <property type="reaction ID" value="UER00126"/>
</dbReference>
<dbReference type="Proteomes" id="UP000231648">
    <property type="component" value="Unassembled WGS sequence"/>
</dbReference>
<dbReference type="GO" id="GO:0006189">
    <property type="term" value="P:'de novo' IMP biosynthetic process"/>
    <property type="evidence" value="ECO:0007669"/>
    <property type="project" value="UniProtKB-UniRule"/>
</dbReference>
<comment type="catalytic activity">
    <reaction evidence="7 8">
        <text>N(1)-(5-phospho-beta-D-ribosyl)glycinamide + (6R)-10-formyltetrahydrofolate = N(2)-formyl-N(1)-(5-phospho-beta-D-ribosyl)glycinamide + (6S)-5,6,7,8-tetrahydrofolate + H(+)</text>
        <dbReference type="Rhea" id="RHEA:15053"/>
        <dbReference type="ChEBI" id="CHEBI:15378"/>
        <dbReference type="ChEBI" id="CHEBI:57453"/>
        <dbReference type="ChEBI" id="CHEBI:143788"/>
        <dbReference type="ChEBI" id="CHEBI:147286"/>
        <dbReference type="ChEBI" id="CHEBI:195366"/>
        <dbReference type="EC" id="2.1.2.2"/>
    </reaction>
</comment>
<reference evidence="11" key="1">
    <citation type="submission" date="2017-09" db="EMBL/GenBank/DDBJ databases">
        <title>Depth-based differentiation of microbial function through sediment-hosted aquifers and enrichment of novel symbionts in the deep terrestrial subsurface.</title>
        <authorList>
            <person name="Probst A.J."/>
            <person name="Ladd B."/>
            <person name="Jarett J.K."/>
            <person name="Geller-Mcgrath D.E."/>
            <person name="Sieber C.M.K."/>
            <person name="Emerson J.B."/>
            <person name="Anantharaman K."/>
            <person name="Thomas B.C."/>
            <person name="Malmstrom R."/>
            <person name="Stieglmeier M."/>
            <person name="Klingl A."/>
            <person name="Woyke T."/>
            <person name="Ryan C.M."/>
            <person name="Banfield J.F."/>
        </authorList>
    </citation>
    <scope>NUCLEOTIDE SEQUENCE [LARGE SCALE GENOMIC DNA]</scope>
</reference>
<dbReference type="Pfam" id="PF00551">
    <property type="entry name" value="Formyl_trans_N"/>
    <property type="match status" value="1"/>
</dbReference>
<dbReference type="CDD" id="cd08645">
    <property type="entry name" value="FMT_core_GART"/>
    <property type="match status" value="1"/>
</dbReference>
<protein>
    <recommendedName>
        <fullName evidence="8">Phosphoribosylglycinamide formyltransferase</fullName>
        <ecNumber evidence="8">2.1.2.2</ecNumber>
    </recommendedName>
    <alternativeName>
        <fullName evidence="8">5'-phosphoribosylglycinamide transformylase</fullName>
    </alternativeName>
    <alternativeName>
        <fullName evidence="8">GAR transformylase</fullName>
        <shortName evidence="8">GART</shortName>
    </alternativeName>
</protein>
<feature type="binding site" evidence="8">
    <location>
        <position position="70"/>
    </location>
    <ligand>
        <name>(6R)-10-formyltetrahydrofolate</name>
        <dbReference type="ChEBI" id="CHEBI:195366"/>
    </ligand>
</feature>
<evidence type="ECO:0000259" key="9">
    <source>
        <dbReference type="Pfam" id="PF00551"/>
    </source>
</evidence>
<feature type="binding site" evidence="8">
    <location>
        <begin position="95"/>
        <end position="98"/>
    </location>
    <ligand>
        <name>(6R)-10-formyltetrahydrofolate</name>
        <dbReference type="ChEBI" id="CHEBI:195366"/>
    </ligand>
</feature>
<proteinExistence type="inferred from homology"/>
<dbReference type="EC" id="2.1.2.2" evidence="8"/>